<proteinExistence type="predicted"/>
<reference evidence="1 2" key="1">
    <citation type="submission" date="2024-04" db="EMBL/GenBank/DDBJ databases">
        <authorList>
            <person name="Rising A."/>
            <person name="Reimegard J."/>
            <person name="Sonavane S."/>
            <person name="Akerstrom W."/>
            <person name="Nylinder S."/>
            <person name="Hedman E."/>
            <person name="Kallberg Y."/>
        </authorList>
    </citation>
    <scope>NUCLEOTIDE SEQUENCE [LARGE SCALE GENOMIC DNA]</scope>
</reference>
<protein>
    <recommendedName>
        <fullName evidence="3">LAGLIDADG homing endonuclease</fullName>
    </recommendedName>
</protein>
<comment type="caution">
    <text evidence="1">The sequence shown here is derived from an EMBL/GenBank/DDBJ whole genome shotgun (WGS) entry which is preliminary data.</text>
</comment>
<evidence type="ECO:0000313" key="1">
    <source>
        <dbReference type="EMBL" id="CAL1288656.1"/>
    </source>
</evidence>
<sequence length="211" mass="25465">MTMQKNVLDLYCRPPILSLQKMSLMKMATVLCNNQQLLELILKCKYQKRFDNILYARREPEWQAVHTMVNELVWKVCNCTKINESIMEFLWPACYRIIRWKYMYAPSIHNQFLQHFYWSDQGRIDTIKTAQYIIGKQNISIRRRFVLACSVCLANEIHGIWSEMSKDDQMYFRVENREKIRPVLLFWVYAMEGATFPRHLMKCAYEYAFKN</sequence>
<evidence type="ECO:0008006" key="3">
    <source>
        <dbReference type="Google" id="ProtNLM"/>
    </source>
</evidence>
<organism evidence="1 2">
    <name type="scientific">Larinioides sclopetarius</name>
    <dbReference type="NCBI Taxonomy" id="280406"/>
    <lineage>
        <taxon>Eukaryota</taxon>
        <taxon>Metazoa</taxon>
        <taxon>Ecdysozoa</taxon>
        <taxon>Arthropoda</taxon>
        <taxon>Chelicerata</taxon>
        <taxon>Arachnida</taxon>
        <taxon>Araneae</taxon>
        <taxon>Araneomorphae</taxon>
        <taxon>Entelegynae</taxon>
        <taxon>Araneoidea</taxon>
        <taxon>Araneidae</taxon>
        <taxon>Larinioides</taxon>
    </lineage>
</organism>
<dbReference type="AlphaFoldDB" id="A0AAV2AXA0"/>
<dbReference type="EMBL" id="CAXIEN010000235">
    <property type="protein sequence ID" value="CAL1288656.1"/>
    <property type="molecule type" value="Genomic_DNA"/>
</dbReference>
<name>A0AAV2AXA0_9ARAC</name>
<feature type="non-terminal residue" evidence="1">
    <location>
        <position position="211"/>
    </location>
</feature>
<evidence type="ECO:0000313" key="2">
    <source>
        <dbReference type="Proteomes" id="UP001497382"/>
    </source>
</evidence>
<keyword evidence="2" id="KW-1185">Reference proteome</keyword>
<accession>A0AAV2AXA0</accession>
<gene>
    <name evidence="1" type="ORF">LARSCL_LOCUS15467</name>
</gene>
<dbReference type="Proteomes" id="UP001497382">
    <property type="component" value="Unassembled WGS sequence"/>
</dbReference>